<name>A0A7S0BLR4_9RHOD</name>
<dbReference type="NCBIfam" id="NF033379">
    <property type="entry name" value="FrucBisAld_I"/>
    <property type="match status" value="1"/>
</dbReference>
<protein>
    <recommendedName>
        <fullName evidence="4 8">Fructose-bisphosphate aldolase</fullName>
        <ecNumber evidence="4 8">4.1.2.13</ecNumber>
    </recommendedName>
</protein>
<evidence type="ECO:0000256" key="4">
    <source>
        <dbReference type="ARBA" id="ARBA00013068"/>
    </source>
</evidence>
<dbReference type="SUPFAM" id="SSF51569">
    <property type="entry name" value="Aldolase"/>
    <property type="match status" value="1"/>
</dbReference>
<feature type="region of interest" description="Disordered" evidence="9">
    <location>
        <begin position="383"/>
        <end position="406"/>
    </location>
</feature>
<dbReference type="UniPathway" id="UPA00109">
    <property type="reaction ID" value="UER00183"/>
</dbReference>
<evidence type="ECO:0000256" key="9">
    <source>
        <dbReference type="SAM" id="MobiDB-lite"/>
    </source>
</evidence>
<dbReference type="GO" id="GO:0004332">
    <property type="term" value="F:fructose-bisphosphate aldolase activity"/>
    <property type="evidence" value="ECO:0007669"/>
    <property type="project" value="UniProtKB-EC"/>
</dbReference>
<keyword evidence="7" id="KW-0704">Schiff base</keyword>
<evidence type="ECO:0000256" key="6">
    <source>
        <dbReference type="ARBA" id="ARBA00023239"/>
    </source>
</evidence>
<evidence type="ECO:0000256" key="2">
    <source>
        <dbReference type="ARBA" id="ARBA00004714"/>
    </source>
</evidence>
<organism evidence="10">
    <name type="scientific">Rhodosorus marinus</name>
    <dbReference type="NCBI Taxonomy" id="101924"/>
    <lineage>
        <taxon>Eukaryota</taxon>
        <taxon>Rhodophyta</taxon>
        <taxon>Stylonematophyceae</taxon>
        <taxon>Stylonematales</taxon>
        <taxon>Stylonemataceae</taxon>
        <taxon>Rhodosorus</taxon>
    </lineage>
</organism>
<dbReference type="InterPro" id="IPR000741">
    <property type="entry name" value="FBA_I"/>
</dbReference>
<comment type="similarity">
    <text evidence="3 8">Belongs to the class I fructose-bisphosphate aldolase family.</text>
</comment>
<dbReference type="Pfam" id="PF00274">
    <property type="entry name" value="Glycolytic"/>
    <property type="match status" value="1"/>
</dbReference>
<evidence type="ECO:0000256" key="7">
    <source>
        <dbReference type="ARBA" id="ARBA00023270"/>
    </source>
</evidence>
<dbReference type="GO" id="GO:0006096">
    <property type="term" value="P:glycolytic process"/>
    <property type="evidence" value="ECO:0007669"/>
    <property type="project" value="UniProtKB-UniPathway"/>
</dbReference>
<dbReference type="Gene3D" id="3.20.20.70">
    <property type="entry name" value="Aldolase class I"/>
    <property type="match status" value="1"/>
</dbReference>
<proteinExistence type="inferred from homology"/>
<gene>
    <name evidence="10" type="ORF">RMAR0315_LOCUS6967</name>
</gene>
<dbReference type="AlphaFoldDB" id="A0A7S0BLR4"/>
<dbReference type="EC" id="4.1.2.13" evidence="4 8"/>
<sequence>MAAFVSSVGFPSVSAQKTVCGRKTFSGANVVVAKRNVTGPMMAMAIGRKGSVENFADELKATAAAIASPGKGILAVDESTKTIGKRLSSIGVENTEENRQAYRGLLFNCPGLGEYISGAILFEETLYQNSAEGKPFVECLNDLGIIPGIKVDKGLSPLGGAESFETWCTGLDGLAERAAAYYKQGARFAKWRAVLQISPSTPSKLSLTENCWGLARYAKTCQDAGLVPIIEPEILMDGDHDIARCAEVQEEVLATVYRFCELNGVYLEGSLLKPNMTVPGADFDGTTSPEEIGEYTIRTLQRHVPSSVPGIMFLSGGMSEEEASVNLSAMNSIERKGPWSLSFSYGRALQQSCLKSWLGKEENVPAAQEALLARARANSQANLGKYKPGSEKSLDAQGTFEKGYKY</sequence>
<dbReference type="CDD" id="cd00948">
    <property type="entry name" value="FBP_aldolase_I_a"/>
    <property type="match status" value="1"/>
</dbReference>
<comment type="catalytic activity">
    <reaction evidence="1 8">
        <text>beta-D-fructose 1,6-bisphosphate = D-glyceraldehyde 3-phosphate + dihydroxyacetone phosphate</text>
        <dbReference type="Rhea" id="RHEA:14729"/>
        <dbReference type="ChEBI" id="CHEBI:32966"/>
        <dbReference type="ChEBI" id="CHEBI:57642"/>
        <dbReference type="ChEBI" id="CHEBI:59776"/>
        <dbReference type="EC" id="4.1.2.13"/>
    </reaction>
</comment>
<evidence type="ECO:0000256" key="8">
    <source>
        <dbReference type="RuleBase" id="RU003994"/>
    </source>
</evidence>
<evidence type="ECO:0000256" key="5">
    <source>
        <dbReference type="ARBA" id="ARBA00023152"/>
    </source>
</evidence>
<dbReference type="FunFam" id="3.20.20.70:FF:000140">
    <property type="entry name" value="Fructose-bisphosphate aldolase"/>
    <property type="match status" value="1"/>
</dbReference>
<comment type="pathway">
    <text evidence="2">Carbohydrate degradation; glycolysis; D-glyceraldehyde 3-phosphate and glycerone phosphate from D-glucose: step 4/4.</text>
</comment>
<evidence type="ECO:0000313" key="10">
    <source>
        <dbReference type="EMBL" id="CAD8396979.1"/>
    </source>
</evidence>
<evidence type="ECO:0000256" key="1">
    <source>
        <dbReference type="ARBA" id="ARBA00000441"/>
    </source>
</evidence>
<evidence type="ECO:0000256" key="3">
    <source>
        <dbReference type="ARBA" id="ARBA00010387"/>
    </source>
</evidence>
<dbReference type="PANTHER" id="PTHR11627">
    <property type="entry name" value="FRUCTOSE-BISPHOSPHATE ALDOLASE"/>
    <property type="match status" value="1"/>
</dbReference>
<dbReference type="EMBL" id="HBEK01012671">
    <property type="protein sequence ID" value="CAD8396979.1"/>
    <property type="molecule type" value="Transcribed_RNA"/>
</dbReference>
<dbReference type="InterPro" id="IPR029768">
    <property type="entry name" value="Aldolase_I_AS"/>
</dbReference>
<dbReference type="PROSITE" id="PS00158">
    <property type="entry name" value="ALDOLASE_CLASS_I"/>
    <property type="match status" value="1"/>
</dbReference>
<reference evidence="10" key="1">
    <citation type="submission" date="2021-01" db="EMBL/GenBank/DDBJ databases">
        <authorList>
            <person name="Corre E."/>
            <person name="Pelletier E."/>
            <person name="Niang G."/>
            <person name="Scheremetjew M."/>
            <person name="Finn R."/>
            <person name="Kale V."/>
            <person name="Holt S."/>
            <person name="Cochrane G."/>
            <person name="Meng A."/>
            <person name="Brown T."/>
            <person name="Cohen L."/>
        </authorList>
    </citation>
    <scope>NUCLEOTIDE SEQUENCE</scope>
    <source>
        <strain evidence="10">UTEX LB 2760</strain>
    </source>
</reference>
<keyword evidence="5 8" id="KW-0324">Glycolysis</keyword>
<dbReference type="InterPro" id="IPR013785">
    <property type="entry name" value="Aldolase_TIM"/>
</dbReference>
<accession>A0A7S0BLR4</accession>
<keyword evidence="6 8" id="KW-0456">Lyase</keyword>